<sequence>MVNSAQTHLLLRGCNSFLVNNVVVESPANSPNTDGIHIHSSTNIIITNSRFASGDDCISIGDRISNIRIDNVECGPGHGISIGSLGRQGNQVQVEKIHISDVLFKGTTNGARIKTWQVGRGYVRDVIFENLMFDGVQNPIIIDQSYCDVRNACKEEETGVEISNVRYREIHGTSSSEMGINLNCSRSVPCNEISMESIQLTSIDPGKDIVAGCANAYGQEYQVSPSPCLLN</sequence>
<evidence type="ECO:0000256" key="9">
    <source>
        <dbReference type="RuleBase" id="RU361169"/>
    </source>
</evidence>
<dbReference type="Proteomes" id="UP000250235">
    <property type="component" value="Unassembled WGS sequence"/>
</dbReference>
<dbReference type="GO" id="GO:0005975">
    <property type="term" value="P:carbohydrate metabolic process"/>
    <property type="evidence" value="ECO:0007669"/>
    <property type="project" value="InterPro"/>
</dbReference>
<keyword evidence="4" id="KW-0964">Secreted</keyword>
<feature type="active site" evidence="8">
    <location>
        <position position="78"/>
    </location>
</feature>
<comment type="similarity">
    <text evidence="2 9">Belongs to the glycosyl hydrolase 28 family.</text>
</comment>
<protein>
    <recommendedName>
        <fullName evidence="12">Polygalacturonase-like</fullName>
    </recommendedName>
</protein>
<evidence type="ECO:0000313" key="10">
    <source>
        <dbReference type="EMBL" id="KZV13951.1"/>
    </source>
</evidence>
<evidence type="ECO:0000256" key="3">
    <source>
        <dbReference type="ARBA" id="ARBA00022512"/>
    </source>
</evidence>
<gene>
    <name evidence="10" type="ORF">F511_44753</name>
</gene>
<evidence type="ECO:0000256" key="8">
    <source>
        <dbReference type="PROSITE-ProRule" id="PRU10052"/>
    </source>
</evidence>
<keyword evidence="5 9" id="KW-0378">Hydrolase</keyword>
<evidence type="ECO:0000256" key="5">
    <source>
        <dbReference type="ARBA" id="ARBA00022801"/>
    </source>
</evidence>
<proteinExistence type="inferred from homology"/>
<keyword evidence="3" id="KW-0134">Cell wall</keyword>
<organism evidence="10 11">
    <name type="scientific">Dorcoceras hygrometricum</name>
    <dbReference type="NCBI Taxonomy" id="472368"/>
    <lineage>
        <taxon>Eukaryota</taxon>
        <taxon>Viridiplantae</taxon>
        <taxon>Streptophyta</taxon>
        <taxon>Embryophyta</taxon>
        <taxon>Tracheophyta</taxon>
        <taxon>Spermatophyta</taxon>
        <taxon>Magnoliopsida</taxon>
        <taxon>eudicotyledons</taxon>
        <taxon>Gunneridae</taxon>
        <taxon>Pentapetalae</taxon>
        <taxon>asterids</taxon>
        <taxon>lamiids</taxon>
        <taxon>Lamiales</taxon>
        <taxon>Gesneriaceae</taxon>
        <taxon>Didymocarpoideae</taxon>
        <taxon>Trichosporeae</taxon>
        <taxon>Loxocarpinae</taxon>
        <taxon>Dorcoceras</taxon>
    </lineage>
</organism>
<evidence type="ECO:0000256" key="1">
    <source>
        <dbReference type="ARBA" id="ARBA00004191"/>
    </source>
</evidence>
<dbReference type="PROSITE" id="PS00502">
    <property type="entry name" value="POLYGALACTURONASE"/>
    <property type="match status" value="1"/>
</dbReference>
<dbReference type="InterPro" id="IPR000743">
    <property type="entry name" value="Glyco_hydro_28"/>
</dbReference>
<accession>A0A2Z6ZY11</accession>
<dbReference type="PANTHER" id="PTHR31375">
    <property type="match status" value="1"/>
</dbReference>
<evidence type="ECO:0008006" key="12">
    <source>
        <dbReference type="Google" id="ProtNLM"/>
    </source>
</evidence>
<evidence type="ECO:0000313" key="11">
    <source>
        <dbReference type="Proteomes" id="UP000250235"/>
    </source>
</evidence>
<evidence type="ECO:0000256" key="4">
    <source>
        <dbReference type="ARBA" id="ARBA00022525"/>
    </source>
</evidence>
<dbReference type="InterPro" id="IPR012334">
    <property type="entry name" value="Pectin_lyas_fold"/>
</dbReference>
<dbReference type="InterPro" id="IPR006626">
    <property type="entry name" value="PbH1"/>
</dbReference>
<dbReference type="SUPFAM" id="SSF51126">
    <property type="entry name" value="Pectin lyase-like"/>
    <property type="match status" value="1"/>
</dbReference>
<dbReference type="GO" id="GO:0004650">
    <property type="term" value="F:polygalacturonase activity"/>
    <property type="evidence" value="ECO:0007669"/>
    <property type="project" value="InterPro"/>
</dbReference>
<comment type="subcellular location">
    <subcellularLocation>
        <location evidence="1">Secreted</location>
        <location evidence="1">Cell wall</location>
    </subcellularLocation>
</comment>
<dbReference type="AlphaFoldDB" id="A0A2Z6ZY11"/>
<evidence type="ECO:0000256" key="7">
    <source>
        <dbReference type="ARBA" id="ARBA00023316"/>
    </source>
</evidence>
<keyword evidence="11" id="KW-1185">Reference proteome</keyword>
<dbReference type="GO" id="GO:0071555">
    <property type="term" value="P:cell wall organization"/>
    <property type="evidence" value="ECO:0007669"/>
    <property type="project" value="UniProtKB-KW"/>
</dbReference>
<dbReference type="InterPro" id="IPR011050">
    <property type="entry name" value="Pectin_lyase_fold/virulence"/>
</dbReference>
<evidence type="ECO:0000256" key="6">
    <source>
        <dbReference type="ARBA" id="ARBA00023295"/>
    </source>
</evidence>
<keyword evidence="6 9" id="KW-0326">Glycosidase</keyword>
<keyword evidence="7" id="KW-0961">Cell wall biogenesis/degradation</keyword>
<dbReference type="SMART" id="SM00710">
    <property type="entry name" value="PbH1"/>
    <property type="match status" value="5"/>
</dbReference>
<dbReference type="EMBL" id="KV023697">
    <property type="protein sequence ID" value="KZV13951.1"/>
    <property type="molecule type" value="Genomic_DNA"/>
</dbReference>
<name>A0A2Z6ZY11_9LAMI</name>
<dbReference type="Pfam" id="PF00295">
    <property type="entry name" value="Glyco_hydro_28"/>
    <property type="match status" value="1"/>
</dbReference>
<dbReference type="OrthoDB" id="187139at2759"/>
<evidence type="ECO:0000256" key="2">
    <source>
        <dbReference type="ARBA" id="ARBA00008834"/>
    </source>
</evidence>
<reference evidence="10 11" key="1">
    <citation type="journal article" date="2015" name="Proc. Natl. Acad. Sci. U.S.A.">
        <title>The resurrection genome of Boea hygrometrica: A blueprint for survival of dehydration.</title>
        <authorList>
            <person name="Xiao L."/>
            <person name="Yang G."/>
            <person name="Zhang L."/>
            <person name="Yang X."/>
            <person name="Zhao S."/>
            <person name="Ji Z."/>
            <person name="Zhou Q."/>
            <person name="Hu M."/>
            <person name="Wang Y."/>
            <person name="Chen M."/>
            <person name="Xu Y."/>
            <person name="Jin H."/>
            <person name="Xiao X."/>
            <person name="Hu G."/>
            <person name="Bao F."/>
            <person name="Hu Y."/>
            <person name="Wan P."/>
            <person name="Li L."/>
            <person name="Deng X."/>
            <person name="Kuang T."/>
            <person name="Xiang C."/>
            <person name="Zhu J.K."/>
            <person name="Oliver M.J."/>
            <person name="He Y."/>
        </authorList>
    </citation>
    <scope>NUCLEOTIDE SEQUENCE [LARGE SCALE GENOMIC DNA]</scope>
    <source>
        <strain evidence="11">cv. XS01</strain>
    </source>
</reference>
<dbReference type="Gene3D" id="2.160.20.10">
    <property type="entry name" value="Single-stranded right-handed beta-helix, Pectin lyase-like"/>
    <property type="match status" value="1"/>
</dbReference>